<accession>D5WQY1</accession>
<organism evidence="4 5">
    <name type="scientific">Kyrpidia tusciae (strain DSM 2912 / NBRC 15312 / T2)</name>
    <name type="common">Bacillus tusciae</name>
    <dbReference type="NCBI Taxonomy" id="562970"/>
    <lineage>
        <taxon>Bacteria</taxon>
        <taxon>Bacillati</taxon>
        <taxon>Bacillota</taxon>
        <taxon>Bacilli</taxon>
        <taxon>Bacillales</taxon>
        <taxon>Alicyclobacillaceae</taxon>
        <taxon>Kyrpidia</taxon>
    </lineage>
</organism>
<evidence type="ECO:0000256" key="2">
    <source>
        <dbReference type="SAM" id="SignalP"/>
    </source>
</evidence>
<dbReference type="eggNOG" id="COG1404">
    <property type="taxonomic scope" value="Bacteria"/>
</dbReference>
<dbReference type="AlphaFoldDB" id="D5WQY1"/>
<dbReference type="InterPro" id="IPR001119">
    <property type="entry name" value="SLH_dom"/>
</dbReference>
<dbReference type="KEGG" id="bts:Btus_2050"/>
<evidence type="ECO:0000259" key="3">
    <source>
        <dbReference type="PROSITE" id="PS51272"/>
    </source>
</evidence>
<keyword evidence="5" id="KW-1185">Reference proteome</keyword>
<dbReference type="Proteomes" id="UP000002368">
    <property type="component" value="Chromosome"/>
</dbReference>
<dbReference type="EMBL" id="CP002017">
    <property type="protein sequence ID" value="ADG06740.1"/>
    <property type="molecule type" value="Genomic_DNA"/>
</dbReference>
<feature type="domain" description="SLH" evidence="3">
    <location>
        <begin position="700"/>
        <end position="761"/>
    </location>
</feature>
<evidence type="ECO:0000313" key="5">
    <source>
        <dbReference type="Proteomes" id="UP000002368"/>
    </source>
</evidence>
<dbReference type="RefSeq" id="WP_013076026.1">
    <property type="nucleotide sequence ID" value="NC_014098.1"/>
</dbReference>
<evidence type="ECO:0000313" key="4">
    <source>
        <dbReference type="EMBL" id="ADG06740.1"/>
    </source>
</evidence>
<dbReference type="Pfam" id="PF00395">
    <property type="entry name" value="SLH"/>
    <property type="match status" value="2"/>
</dbReference>
<protein>
    <submittedName>
        <fullName evidence="4">S-layer domain protein</fullName>
    </submittedName>
</protein>
<dbReference type="PROSITE" id="PS51272">
    <property type="entry name" value="SLH"/>
    <property type="match status" value="2"/>
</dbReference>
<feature type="chain" id="PRO_5003079507" evidence="2">
    <location>
        <begin position="30"/>
        <end position="761"/>
    </location>
</feature>
<feature type="domain" description="SLH" evidence="3">
    <location>
        <begin position="638"/>
        <end position="699"/>
    </location>
</feature>
<evidence type="ECO:0000256" key="1">
    <source>
        <dbReference type="SAM" id="MobiDB-lite"/>
    </source>
</evidence>
<dbReference type="HOGENOM" id="CLU_019560_0_0_9"/>
<dbReference type="STRING" id="562970.Btus_2050"/>
<name>D5WQY1_KYRT2</name>
<dbReference type="InterPro" id="IPR032599">
    <property type="entry name" value="YcdB/YcdC_rep_domain"/>
</dbReference>
<proteinExistence type="predicted"/>
<keyword evidence="2" id="KW-0732">Signal</keyword>
<feature type="region of interest" description="Disordered" evidence="1">
    <location>
        <begin position="429"/>
        <end position="453"/>
    </location>
</feature>
<reference evidence="4 5" key="1">
    <citation type="journal article" date="2011" name="Stand. Genomic Sci.">
        <title>Complete genome sequence of the thermophilic, hydrogen-oxidizing Bacillus tusciae type strain (T2) and reclassification in the new genus, Kyrpidia gen. nov. as Kyrpidia tusciae comb. nov. and emendation of the family Alicyclobacillaceae da Costa and Rainey, 2010.</title>
        <authorList>
            <person name="Klenk H.P."/>
            <person name="Lapidus A."/>
            <person name="Chertkov O."/>
            <person name="Copeland A."/>
            <person name="Del Rio T.G."/>
            <person name="Nolan M."/>
            <person name="Lucas S."/>
            <person name="Chen F."/>
            <person name="Tice H."/>
            <person name="Cheng J.F."/>
            <person name="Han C."/>
            <person name="Bruce D."/>
            <person name="Goodwin L."/>
            <person name="Pitluck S."/>
            <person name="Pati A."/>
            <person name="Ivanova N."/>
            <person name="Mavromatis K."/>
            <person name="Daum C."/>
            <person name="Chen A."/>
            <person name="Palaniappan K."/>
            <person name="Chang Y.J."/>
            <person name="Land M."/>
            <person name="Hauser L."/>
            <person name="Jeffries C.D."/>
            <person name="Detter J.C."/>
            <person name="Rohde M."/>
            <person name="Abt B."/>
            <person name="Pukall R."/>
            <person name="Goker M."/>
            <person name="Bristow J."/>
            <person name="Markowitz V."/>
            <person name="Hugenholtz P."/>
            <person name="Eisen J.A."/>
        </authorList>
    </citation>
    <scope>NUCLEOTIDE SEQUENCE [LARGE SCALE GENOMIC DNA]</scope>
    <source>
        <strain evidence="4 5">DSM 2912</strain>
    </source>
</reference>
<feature type="region of interest" description="Disordered" evidence="1">
    <location>
        <begin position="300"/>
        <end position="319"/>
    </location>
</feature>
<sequence length="761" mass="81518">MGYGPANRRWILPLCLVMIAGVPVVPAGAAGAAGATDARASGGGMPSVPKNAAVAVDAAKKAVMDAFGVQEGHGVTFTSSLGVDEVSGRRAWNLKWQIPLNGRGVEEVNASVDAETGDVLSFHRWQNDGVPFPPAVDREQARRTARALVEKLQPEKAKKTVEWPSQDFYAPTLVHYAFTFVRVENGVPYPADGFHVTVGADGRIASYQYIWSDVSFPAPAPAIGAPEAEAKLAGDLAVTAHYMPDPGLRSGYPPTRLVYTANVPVPNLTPGNLYLVTGQYVLDAATGRWIDGFSRPASLPRPAEADPLEPGGPQVPALRDKPLDLEEAEQVARSALDLGADAAVINKSFHDAGAGQHAGWNFDFVLPDHSAAHAGVDALTGEVLAFDRGVATPSAEDAGKGAGLSPEQARQAAVDFIKKVLPNRLGALGIAPDQPENPKTVQGKTSPAGAGDTPPVRRMYAVKFLHLHKGFVDDLSRVTVTVDGQTGRILNYYAYFADDPEMPGSPVYPEGQVKPADQAKRAYLHGIRMTLAYVRMQENPDEPRPGPVRLVYLPVSPAPRIAWDALSGTWVRVQGAPQEVNLDEIRGHWAEKELATVLQMGALQPVAGRVLPDQPVTRGDFVAALMRMVEPSGGLFPDKPSFADVPPDHPDYPYIEEAVRWGLIDRQAEFHPDAPLTRMEMADIIVRELGYGNLTKGEGIFQVSYSDMAGRSARDVVEAGVVSGLGIMRGSDGRFRPDDPATRAEAAVALYHLLTAPRPRP</sequence>
<feature type="signal peptide" evidence="2">
    <location>
        <begin position="1"/>
        <end position="29"/>
    </location>
</feature>
<dbReference type="Pfam" id="PF16244">
    <property type="entry name" value="DUF4901"/>
    <property type="match status" value="1"/>
</dbReference>
<gene>
    <name evidence="4" type="ordered locus">Btus_2050</name>
</gene>